<name>A0A088RGW2_LEIPA</name>
<sequence length="194" mass="21076">MLTPLSMPAPNTVAVRVPFYYQANEGSKGAEMRADRASAPMELVFVTNVFIEVIAFGTRFFWVHISESPTSQYVPRLGTCSVAVGLQLSRDDGRGSISSSLLMEYEATRQQDTSAGANSSVQSAFSTSLSQRLVRGIAKQLGTQATVYVNCAIEGERCLSLLGTDGGSGFDMTFQFGALVYRETFQLVAQQWDV</sequence>
<keyword evidence="2" id="KW-1185">Reference proteome</keyword>
<proteinExistence type="predicted"/>
<dbReference type="OrthoDB" id="272526at2759"/>
<organism evidence="1 2">
    <name type="scientific">Leishmania panamensis</name>
    <dbReference type="NCBI Taxonomy" id="5679"/>
    <lineage>
        <taxon>Eukaryota</taxon>
        <taxon>Discoba</taxon>
        <taxon>Euglenozoa</taxon>
        <taxon>Kinetoplastea</taxon>
        <taxon>Metakinetoplastina</taxon>
        <taxon>Trypanosomatida</taxon>
        <taxon>Trypanosomatidae</taxon>
        <taxon>Leishmaniinae</taxon>
        <taxon>Leishmania</taxon>
        <taxon>Leishmania guyanensis species complex</taxon>
    </lineage>
</organism>
<dbReference type="RefSeq" id="XP_010698147.1">
    <property type="nucleotide sequence ID" value="XM_010699845.1"/>
</dbReference>
<accession>A0A088RGW2</accession>
<evidence type="ECO:0000313" key="1">
    <source>
        <dbReference type="EMBL" id="AIN95182.1"/>
    </source>
</evidence>
<gene>
    <name evidence="1" type="ORF">LPMP_020020</name>
</gene>
<evidence type="ECO:0000313" key="2">
    <source>
        <dbReference type="Proteomes" id="UP000063063"/>
    </source>
</evidence>
<dbReference type="VEuPathDB" id="TriTrypDB:LPMP_020020"/>
<dbReference type="VEuPathDB" id="TriTrypDB:LPAL13_020005200"/>
<reference evidence="1 2" key="1">
    <citation type="journal article" date="2015" name="Sci. Rep.">
        <title>The genome of Leishmania panamensis: insights into genomics of the L. (Viannia) subgenus.</title>
        <authorList>
            <person name="Llanes A."/>
            <person name="Restrepo C.M."/>
            <person name="Vecchio G.D."/>
            <person name="Anguizola F.J."/>
            <person name="Lleonart R."/>
        </authorList>
    </citation>
    <scope>NUCLEOTIDE SEQUENCE [LARGE SCALE GENOMIC DNA]</scope>
    <source>
        <strain evidence="1 2">MHOM/PA/94/PSC-1</strain>
    </source>
</reference>
<dbReference type="GeneID" id="22571812"/>
<dbReference type="AlphaFoldDB" id="A0A088RGW2"/>
<protein>
    <submittedName>
        <fullName evidence="1">Uncharacterized protein</fullName>
    </submittedName>
</protein>
<dbReference type="EMBL" id="CP009371">
    <property type="protein sequence ID" value="AIN95182.1"/>
    <property type="molecule type" value="Genomic_DNA"/>
</dbReference>
<dbReference type="KEGG" id="lpan:LPMP_020020"/>
<dbReference type="Proteomes" id="UP000063063">
    <property type="component" value="Chromosome 2"/>
</dbReference>
<dbReference type="eggNOG" id="ENOG502SCAN">
    <property type="taxonomic scope" value="Eukaryota"/>
</dbReference>